<feature type="transmembrane region" description="Helical" evidence="1">
    <location>
        <begin position="71"/>
        <end position="91"/>
    </location>
</feature>
<proteinExistence type="predicted"/>
<keyword evidence="1" id="KW-0472">Membrane</keyword>
<reference evidence="2" key="1">
    <citation type="journal article" date="2014" name="Front. Microbiol.">
        <title>High frequency of phylogenetically diverse reductive dehalogenase-homologous genes in deep subseafloor sedimentary metagenomes.</title>
        <authorList>
            <person name="Kawai M."/>
            <person name="Futagami T."/>
            <person name="Toyoda A."/>
            <person name="Takaki Y."/>
            <person name="Nishi S."/>
            <person name="Hori S."/>
            <person name="Arai W."/>
            <person name="Tsubouchi T."/>
            <person name="Morono Y."/>
            <person name="Uchiyama I."/>
            <person name="Ito T."/>
            <person name="Fujiyama A."/>
            <person name="Inagaki F."/>
            <person name="Takami H."/>
        </authorList>
    </citation>
    <scope>NUCLEOTIDE SEQUENCE</scope>
    <source>
        <strain evidence="2">Expedition CK06-06</strain>
    </source>
</reference>
<dbReference type="EMBL" id="BARS01002701">
    <property type="protein sequence ID" value="GAF71517.1"/>
    <property type="molecule type" value="Genomic_DNA"/>
</dbReference>
<name>X0S6I2_9ZZZZ</name>
<dbReference type="AlphaFoldDB" id="X0S6I2"/>
<keyword evidence="1" id="KW-0812">Transmembrane</keyword>
<feature type="transmembrane region" description="Helical" evidence="1">
    <location>
        <begin position="33"/>
        <end position="59"/>
    </location>
</feature>
<organism evidence="2">
    <name type="scientific">marine sediment metagenome</name>
    <dbReference type="NCBI Taxonomy" id="412755"/>
    <lineage>
        <taxon>unclassified sequences</taxon>
        <taxon>metagenomes</taxon>
        <taxon>ecological metagenomes</taxon>
    </lineage>
</organism>
<evidence type="ECO:0000256" key="1">
    <source>
        <dbReference type="SAM" id="Phobius"/>
    </source>
</evidence>
<feature type="non-terminal residue" evidence="2">
    <location>
        <position position="1"/>
    </location>
</feature>
<accession>X0S6I2</accession>
<feature type="transmembrane region" description="Helical" evidence="1">
    <location>
        <begin position="332"/>
        <end position="350"/>
    </location>
</feature>
<protein>
    <submittedName>
        <fullName evidence="2">Uncharacterized protein</fullName>
    </submittedName>
</protein>
<comment type="caution">
    <text evidence="2">The sequence shown here is derived from an EMBL/GenBank/DDBJ whole genome shotgun (WGS) entry which is preliminary data.</text>
</comment>
<gene>
    <name evidence="2" type="ORF">S01H1_05183</name>
</gene>
<keyword evidence="1" id="KW-1133">Transmembrane helix</keyword>
<evidence type="ECO:0000313" key="2">
    <source>
        <dbReference type="EMBL" id="GAF71517.1"/>
    </source>
</evidence>
<sequence length="360" mass="39940">RPSNIFSVVFNNTISSLLKIFPGTKLIEKIVHFIIRLITIGITFLFVWATASLVISPWFFSYAHNYCGSGLAAKDVGVWIAGFYIFIYILYEIPDFFIDRAQALVDIAEDPLIVKGIAGPTLQSARRTWDIIKYGGLYLIPFFGQLMLQYHEIIEESIGLLYEAIAAIDTFQCNDKKTANGLCSLLTGLQETLSGVRKENGRVFKNNLKKKGSDKGKEILKEKEAASSEILATLGNKELIPIVKNYHLSPLINLLQRGFCDSAIKESGKKIPELEGTKWDTSTRGGQFNRWSAGTMTSVFCQFTEAVDDVQKVLGEVGTEDQIIDMIKTGNVAGMGASGLLVIFFILSIFKSSFGGHEYK</sequence>